<dbReference type="EMBL" id="KZ357401">
    <property type="protein sequence ID" value="PIO59604.1"/>
    <property type="molecule type" value="Genomic_DNA"/>
</dbReference>
<dbReference type="SUPFAM" id="SSF103473">
    <property type="entry name" value="MFS general substrate transporter"/>
    <property type="match status" value="1"/>
</dbReference>
<name>A0A2G9TNP0_TELCI</name>
<sequence length="103" mass="11202">MFFKEVVKWDKWGRIEMYTVKKLLPKYFSDVLGLSNVVNGMISSLPSIVLFVSKTFSSILASLLTARKPPLLGMHTPGVQTALVQIAPAYSGIVTGIAFAVVA</sequence>
<protein>
    <submittedName>
        <fullName evidence="1">Uncharacterized protein</fullName>
    </submittedName>
</protein>
<dbReference type="OrthoDB" id="2985014at2759"/>
<reference evidence="1 2" key="1">
    <citation type="submission" date="2015-09" db="EMBL/GenBank/DDBJ databases">
        <title>Draft genome of the parasitic nematode Teladorsagia circumcincta isolate WARC Sus (inbred).</title>
        <authorList>
            <person name="Mitreva M."/>
        </authorList>
    </citation>
    <scope>NUCLEOTIDE SEQUENCE [LARGE SCALE GENOMIC DNA]</scope>
    <source>
        <strain evidence="1 2">S</strain>
    </source>
</reference>
<accession>A0A2G9TNP0</accession>
<keyword evidence="2" id="KW-1185">Reference proteome</keyword>
<feature type="non-terminal residue" evidence="1">
    <location>
        <position position="103"/>
    </location>
</feature>
<dbReference type="AlphaFoldDB" id="A0A2G9TNP0"/>
<dbReference type="Proteomes" id="UP000230423">
    <property type="component" value="Unassembled WGS sequence"/>
</dbReference>
<evidence type="ECO:0000313" key="2">
    <source>
        <dbReference type="Proteomes" id="UP000230423"/>
    </source>
</evidence>
<proteinExistence type="predicted"/>
<evidence type="ECO:0000313" key="1">
    <source>
        <dbReference type="EMBL" id="PIO59604.1"/>
    </source>
</evidence>
<dbReference type="InterPro" id="IPR036259">
    <property type="entry name" value="MFS_trans_sf"/>
</dbReference>
<gene>
    <name evidence="1" type="ORF">TELCIR_18929</name>
</gene>
<organism evidence="1 2">
    <name type="scientific">Teladorsagia circumcincta</name>
    <name type="common">Brown stomach worm</name>
    <name type="synonym">Ostertagia circumcincta</name>
    <dbReference type="NCBI Taxonomy" id="45464"/>
    <lineage>
        <taxon>Eukaryota</taxon>
        <taxon>Metazoa</taxon>
        <taxon>Ecdysozoa</taxon>
        <taxon>Nematoda</taxon>
        <taxon>Chromadorea</taxon>
        <taxon>Rhabditida</taxon>
        <taxon>Rhabditina</taxon>
        <taxon>Rhabditomorpha</taxon>
        <taxon>Strongyloidea</taxon>
        <taxon>Trichostrongylidae</taxon>
        <taxon>Teladorsagia</taxon>
    </lineage>
</organism>